<dbReference type="RefSeq" id="WP_042041036.1">
    <property type="nucleotide sequence ID" value="NZ_KX364409.1"/>
</dbReference>
<accession>A0A1I9S1Y6</accession>
<sequence length="93" mass="10245">MREVVKAMSQRAAREALGTPENFNGGVYVTKNGTPELFITTAADRAQELADLHQEREQKALVKLVALATQDIGRKGRSYSEDEALTLLRAART</sequence>
<reference evidence="1" key="1">
    <citation type="journal article" date="2016" name="Sci. Rep.">
        <title>Diversity of antibiotic-resistance genes in Canadian isolates of Aeromonas salmonicida subsp. salmonicida: dominance of pSN254b and discovery of pAsa8.</title>
        <authorList>
            <person name="Trudel M.V."/>
            <person name="Vincent A.T."/>
            <person name="Attere S.A."/>
            <person name="Labbe M."/>
            <person name="Derome N."/>
            <person name="Culley A.I."/>
            <person name="Charette S.J."/>
        </authorList>
    </citation>
    <scope>NUCLEOTIDE SEQUENCE</scope>
    <source>
        <strain evidence="1">M16474-11</strain>
        <plasmid evidence="1">pAsa8</plasmid>
    </source>
</reference>
<geneLocation type="plasmid" evidence="1">
    <name>pAsa8</name>
</geneLocation>
<dbReference type="EMBL" id="KX364409">
    <property type="protein sequence ID" value="AOZ60578.1"/>
    <property type="molecule type" value="Genomic_DNA"/>
</dbReference>
<dbReference type="AlphaFoldDB" id="A0A1I9S1Y6"/>
<keyword evidence="1" id="KW-0614">Plasmid</keyword>
<evidence type="ECO:0000313" key="1">
    <source>
        <dbReference type="EMBL" id="AOZ60578.1"/>
    </source>
</evidence>
<proteinExistence type="predicted"/>
<organism evidence="1">
    <name type="scientific">Aeromonas salmonicida subsp. salmonicida</name>
    <dbReference type="NCBI Taxonomy" id="29491"/>
    <lineage>
        <taxon>Bacteria</taxon>
        <taxon>Pseudomonadati</taxon>
        <taxon>Pseudomonadota</taxon>
        <taxon>Gammaproteobacteria</taxon>
        <taxon>Aeromonadales</taxon>
        <taxon>Aeromonadaceae</taxon>
        <taxon>Aeromonas</taxon>
    </lineage>
</organism>
<protein>
    <submittedName>
        <fullName evidence="1">Uncharacterized protein</fullName>
    </submittedName>
</protein>
<name>A0A1I9S1Y6_AERSS</name>